<keyword evidence="2" id="KW-1185">Reference proteome</keyword>
<proteinExistence type="predicted"/>
<dbReference type="EMBL" id="CP118246">
    <property type="protein sequence ID" value="WDR01402.1"/>
    <property type="molecule type" value="Genomic_DNA"/>
</dbReference>
<dbReference type="RefSeq" id="WP_282217813.1">
    <property type="nucleotide sequence ID" value="NZ_CP118246.1"/>
</dbReference>
<accession>A0ABY7YJI0</accession>
<keyword evidence="1" id="KW-0808">Transferase</keyword>
<organism evidence="1 2">
    <name type="scientific">Devosia algicola</name>
    <dbReference type="NCBI Taxonomy" id="3026418"/>
    <lineage>
        <taxon>Bacteria</taxon>
        <taxon>Pseudomonadati</taxon>
        <taxon>Pseudomonadota</taxon>
        <taxon>Alphaproteobacteria</taxon>
        <taxon>Hyphomicrobiales</taxon>
        <taxon>Devosiaceae</taxon>
        <taxon>Devosia</taxon>
    </lineage>
</organism>
<sequence length="62" mass="6505">MPTLIRLVIVLLFLAGLAYGGMIGLIAYVQPTPKEVTVRISTTDLLRASAPDSGPTTPLPSP</sequence>
<dbReference type="GO" id="GO:0016301">
    <property type="term" value="F:kinase activity"/>
    <property type="evidence" value="ECO:0007669"/>
    <property type="project" value="UniProtKB-KW"/>
</dbReference>
<gene>
    <name evidence="1" type="ORF">PSQ19_11305</name>
</gene>
<name>A0ABY7YJI0_9HYPH</name>
<keyword evidence="1" id="KW-0418">Kinase</keyword>
<reference evidence="1 2" key="1">
    <citation type="submission" date="2023-02" db="EMBL/GenBank/DDBJ databases">
        <title>Devosia algicola sp. nov., isolated from the phycosphere of marine algae.</title>
        <authorList>
            <person name="Kim J.M."/>
            <person name="Lee J.K."/>
            <person name="Choi B.J."/>
            <person name="Bayburt H."/>
            <person name="Jeon C.O."/>
        </authorList>
    </citation>
    <scope>NUCLEOTIDE SEQUENCE [LARGE SCALE GENOMIC DNA]</scope>
    <source>
        <strain evidence="1 2">G20-9</strain>
    </source>
</reference>
<dbReference type="Proteomes" id="UP001220530">
    <property type="component" value="Chromosome"/>
</dbReference>
<protein>
    <submittedName>
        <fullName evidence="1">Histidine kinase</fullName>
    </submittedName>
</protein>
<evidence type="ECO:0000313" key="2">
    <source>
        <dbReference type="Proteomes" id="UP001220530"/>
    </source>
</evidence>
<evidence type="ECO:0000313" key="1">
    <source>
        <dbReference type="EMBL" id="WDR01402.1"/>
    </source>
</evidence>